<evidence type="ECO:0000313" key="2">
    <source>
        <dbReference type="EMBL" id="QDV86546.1"/>
    </source>
</evidence>
<reference evidence="2 3" key="1">
    <citation type="submission" date="2019-02" db="EMBL/GenBank/DDBJ databases">
        <title>Deep-cultivation of Planctomycetes and their phenomic and genomic characterization uncovers novel biology.</title>
        <authorList>
            <person name="Wiegand S."/>
            <person name="Jogler M."/>
            <person name="Boedeker C."/>
            <person name="Pinto D."/>
            <person name="Vollmers J."/>
            <person name="Rivas-Marin E."/>
            <person name="Kohn T."/>
            <person name="Peeters S.H."/>
            <person name="Heuer A."/>
            <person name="Rast P."/>
            <person name="Oberbeckmann S."/>
            <person name="Bunk B."/>
            <person name="Jeske O."/>
            <person name="Meyerdierks A."/>
            <person name="Storesund J.E."/>
            <person name="Kallscheuer N."/>
            <person name="Luecker S."/>
            <person name="Lage O.M."/>
            <person name="Pohl T."/>
            <person name="Merkel B.J."/>
            <person name="Hornburger P."/>
            <person name="Mueller R.-W."/>
            <person name="Bruemmer F."/>
            <person name="Labrenz M."/>
            <person name="Spormann A.M."/>
            <person name="Op den Camp H."/>
            <person name="Overmann J."/>
            <person name="Amann R."/>
            <person name="Jetten M.S.M."/>
            <person name="Mascher T."/>
            <person name="Medema M.H."/>
            <person name="Devos D.P."/>
            <person name="Kaster A.-K."/>
            <person name="Ovreas L."/>
            <person name="Rohde M."/>
            <person name="Galperin M.Y."/>
            <person name="Jogler C."/>
        </authorList>
    </citation>
    <scope>NUCLEOTIDE SEQUENCE [LARGE SCALE GENOMIC DNA]</scope>
    <source>
        <strain evidence="2 3">TBK1r</strain>
    </source>
</reference>
<organism evidence="2 3">
    <name type="scientific">Stieleria magnilauensis</name>
    <dbReference type="NCBI Taxonomy" id="2527963"/>
    <lineage>
        <taxon>Bacteria</taxon>
        <taxon>Pseudomonadati</taxon>
        <taxon>Planctomycetota</taxon>
        <taxon>Planctomycetia</taxon>
        <taxon>Pirellulales</taxon>
        <taxon>Pirellulaceae</taxon>
        <taxon>Stieleria</taxon>
    </lineage>
</organism>
<gene>
    <name evidence="2" type="ORF">TBK1r_55650</name>
</gene>
<sequence>MPLWLVAPLLAAPILLAGCASWSSWPGHDDPHQETRAAALPLKRIPRSIELETRFVQIRFDPTDPDQLQSMWQWVDETVLPPETRKVLYHNGLRIGKAAQTDRLVGKLDSLQSAQPPDVVAEFLSSVSVSSHQSEGSKTIPMRLGKRYELPVRLPVQGDHVVIIHEEPQPVGQTLRDPQFLLAVTPQPGSSAAQIRLRVRPEIQHGDMQQDWVQGDAALRIDVRRQSWSLDAMEFELIGGEGDLFVISETADRKGLGTEMFGGKNVDQMEQQTVLLIRIANVPTPAEKL</sequence>
<accession>A0ABX5XXQ2</accession>
<keyword evidence="1" id="KW-0732">Signal</keyword>
<dbReference type="RefSeq" id="WP_145217793.1">
    <property type="nucleotide sequence ID" value="NZ_CP036432.1"/>
</dbReference>
<protein>
    <submittedName>
        <fullName evidence="2">Uncharacterized protein</fullName>
    </submittedName>
</protein>
<dbReference type="Proteomes" id="UP000318081">
    <property type="component" value="Chromosome"/>
</dbReference>
<dbReference type="EMBL" id="CP036432">
    <property type="protein sequence ID" value="QDV86546.1"/>
    <property type="molecule type" value="Genomic_DNA"/>
</dbReference>
<feature type="signal peptide" evidence="1">
    <location>
        <begin position="1"/>
        <end position="17"/>
    </location>
</feature>
<evidence type="ECO:0000256" key="1">
    <source>
        <dbReference type="SAM" id="SignalP"/>
    </source>
</evidence>
<proteinExistence type="predicted"/>
<feature type="chain" id="PRO_5046562383" evidence="1">
    <location>
        <begin position="18"/>
        <end position="289"/>
    </location>
</feature>
<keyword evidence="3" id="KW-1185">Reference proteome</keyword>
<name>A0ABX5XXQ2_9BACT</name>
<evidence type="ECO:0000313" key="3">
    <source>
        <dbReference type="Proteomes" id="UP000318081"/>
    </source>
</evidence>